<feature type="binding site" evidence="2">
    <location>
        <position position="286"/>
    </location>
    <ligand>
        <name>Mn(2+)</name>
        <dbReference type="ChEBI" id="CHEBI:29035"/>
        <label>2</label>
    </ligand>
</feature>
<dbReference type="EMBL" id="LT670817">
    <property type="protein sequence ID" value="SHH20636.1"/>
    <property type="molecule type" value="Genomic_DNA"/>
</dbReference>
<feature type="binding site" evidence="2">
    <location>
        <position position="332"/>
    </location>
    <ligand>
        <name>Mn(2+)</name>
        <dbReference type="ChEBI" id="CHEBI:29035"/>
        <label>2</label>
    </ligand>
</feature>
<feature type="domain" description="Cupin type-1" evidence="4">
    <location>
        <begin position="62"/>
        <end position="204"/>
    </location>
</feature>
<dbReference type="EMBL" id="LT670817">
    <property type="protein sequence ID" value="SHI13854.1"/>
    <property type="molecule type" value="Genomic_DNA"/>
</dbReference>
<feature type="binding site" evidence="2">
    <location>
        <position position="288"/>
    </location>
    <ligand>
        <name>Mn(2+)</name>
        <dbReference type="ChEBI" id="CHEBI:29035"/>
        <label>2</label>
    </ligand>
</feature>
<dbReference type="InterPro" id="IPR011051">
    <property type="entry name" value="RmlC_Cupin_sf"/>
</dbReference>
<organism evidence="5 7">
    <name type="scientific">Bradyrhizobium erythrophlei</name>
    <dbReference type="NCBI Taxonomy" id="1437360"/>
    <lineage>
        <taxon>Bacteria</taxon>
        <taxon>Pseudomonadati</taxon>
        <taxon>Pseudomonadota</taxon>
        <taxon>Alphaproteobacteria</taxon>
        <taxon>Hyphomicrobiales</taxon>
        <taxon>Nitrobacteraceae</taxon>
        <taxon>Bradyrhizobium</taxon>
    </lineage>
</organism>
<dbReference type="Gene3D" id="2.60.120.10">
    <property type="entry name" value="Jelly Rolls"/>
    <property type="match status" value="2"/>
</dbReference>
<evidence type="ECO:0000313" key="6">
    <source>
        <dbReference type="EMBL" id="SHI13854.1"/>
    </source>
</evidence>
<evidence type="ECO:0000256" key="1">
    <source>
        <dbReference type="ARBA" id="ARBA00022723"/>
    </source>
</evidence>
<feature type="binding site" evidence="2">
    <location>
        <position position="151"/>
    </location>
    <ligand>
        <name>Mn(2+)</name>
        <dbReference type="ChEBI" id="CHEBI:29035"/>
        <label>1</label>
    </ligand>
</feature>
<gene>
    <name evidence="5" type="ORF">SAMN05443248_4061</name>
    <name evidence="6" type="ORF">SAMN05443248_8594</name>
</gene>
<accession>A0A1M5R3F4</accession>
<dbReference type="CDD" id="cd20304">
    <property type="entry name" value="cupin_OxDC_N"/>
    <property type="match status" value="1"/>
</dbReference>
<feature type="binding site" evidence="2">
    <location>
        <position position="106"/>
    </location>
    <ligand>
        <name>Mn(2+)</name>
        <dbReference type="ChEBI" id="CHEBI:29035"/>
        <label>1</label>
    </ligand>
</feature>
<comment type="cofactor">
    <cofactor evidence="2">
        <name>Mn(2+)</name>
        <dbReference type="ChEBI" id="CHEBI:29035"/>
    </cofactor>
    <text evidence="2">Binds 2 manganese ions per subunit.</text>
</comment>
<dbReference type="InterPro" id="IPR006045">
    <property type="entry name" value="Cupin_1"/>
</dbReference>
<dbReference type="RefSeq" id="WP_079602930.1">
    <property type="nucleotide sequence ID" value="NZ_LT670817.1"/>
</dbReference>
<reference evidence="5 7" key="1">
    <citation type="submission" date="2016-11" db="EMBL/GenBank/DDBJ databases">
        <authorList>
            <person name="Jaros S."/>
            <person name="Januszkiewicz K."/>
            <person name="Wedrychowicz H."/>
        </authorList>
    </citation>
    <scope>NUCLEOTIDE SEQUENCE [LARGE SCALE GENOMIC DNA]</scope>
    <source>
        <strain evidence="5 7">GAS138</strain>
    </source>
</reference>
<sequence>MTDTNRRVFLGGLAVAAGGLAATQSLAAGNDGHAAGYDVAPASDYVPLIPRRTGDPVTFTASLDKSPIKSTSGGWARDITTKGLPIATGIAGAHLFLSAGGIREMHWHNSAEWAYVLSGHCQVTVVDPEGETEVANYAPGDLWYFPKGHAHSIQTLGPEPCHAILAFDDGLYGEHGTFGLSDWMSRFDAGMLTQALGLPKDYVAKIPAAEVYIRQGDVIGRDSAEARTVRVLDGKRTHRFPLMAQKPRVSSPGGAIHVASAKEYPIATTITGVVTRLKAGAIHSPHWHPNANEWHYVAKGRTRVTLFAPDKRMAVAELSPGDCAYIPRGCGHSVQNISAEESEMVGVLDSGTYAESSLSDWIAKAPHHVLANNLGLPAETFTTVTNRSVIVAAS</sequence>
<dbReference type="InterPro" id="IPR014710">
    <property type="entry name" value="RmlC-like_jellyroll"/>
</dbReference>
<dbReference type="Proteomes" id="UP000189796">
    <property type="component" value="Chromosome I"/>
</dbReference>
<dbReference type="CDD" id="cd20305">
    <property type="entry name" value="cupin_OxDC_C"/>
    <property type="match status" value="1"/>
</dbReference>
<feature type="signal peptide" evidence="3">
    <location>
        <begin position="1"/>
        <end position="27"/>
    </location>
</feature>
<evidence type="ECO:0000259" key="4">
    <source>
        <dbReference type="SMART" id="SM00835"/>
    </source>
</evidence>
<protein>
    <submittedName>
        <fullName evidence="5">Oxalate decarboxylase</fullName>
    </submittedName>
</protein>
<dbReference type="Pfam" id="PF00190">
    <property type="entry name" value="Cupin_1"/>
    <property type="match status" value="2"/>
</dbReference>
<feature type="domain" description="Cupin type-1" evidence="4">
    <location>
        <begin position="240"/>
        <end position="382"/>
    </location>
</feature>
<keyword evidence="3" id="KW-0732">Signal</keyword>
<name>A0A1M5R3F4_9BRAD</name>
<evidence type="ECO:0000313" key="5">
    <source>
        <dbReference type="EMBL" id="SHH20636.1"/>
    </source>
</evidence>
<dbReference type="PANTHER" id="PTHR35848">
    <property type="entry name" value="OXALATE-BINDING PROTEIN"/>
    <property type="match status" value="1"/>
</dbReference>
<dbReference type="InterPro" id="IPR006311">
    <property type="entry name" value="TAT_signal"/>
</dbReference>
<dbReference type="PROSITE" id="PS51318">
    <property type="entry name" value="TAT"/>
    <property type="match status" value="1"/>
</dbReference>
<dbReference type="SUPFAM" id="SSF51182">
    <property type="entry name" value="RmlC-like cupins"/>
    <property type="match status" value="1"/>
</dbReference>
<proteinExistence type="predicted"/>
<dbReference type="GO" id="GO:0033609">
    <property type="term" value="P:oxalate metabolic process"/>
    <property type="evidence" value="ECO:0007669"/>
    <property type="project" value="InterPro"/>
</dbReference>
<keyword evidence="2" id="KW-0464">Manganese</keyword>
<dbReference type="OrthoDB" id="1973590at2"/>
<feature type="binding site" evidence="2">
    <location>
        <position position="112"/>
    </location>
    <ligand>
        <name>Mn(2+)</name>
        <dbReference type="ChEBI" id="CHEBI:29035"/>
        <label>1</label>
    </ligand>
</feature>
<feature type="chain" id="PRO_5015066879" evidence="3">
    <location>
        <begin position="28"/>
        <end position="394"/>
    </location>
</feature>
<dbReference type="InterPro" id="IPR017774">
    <property type="entry name" value="Bicupin_oxalate_deCO2ase/Oxase"/>
</dbReference>
<dbReference type="GO" id="GO:0046872">
    <property type="term" value="F:metal ion binding"/>
    <property type="evidence" value="ECO:0007669"/>
    <property type="project" value="UniProtKB-KW"/>
</dbReference>
<keyword evidence="1 2" id="KW-0479">Metal-binding</keyword>
<evidence type="ECO:0000256" key="2">
    <source>
        <dbReference type="PIRSR" id="PIRSR617774-2"/>
    </source>
</evidence>
<dbReference type="SMART" id="SM00835">
    <property type="entry name" value="Cupin_1"/>
    <property type="match status" value="2"/>
</dbReference>
<dbReference type="NCBIfam" id="TIGR03404">
    <property type="entry name" value="bicupin_oxalic"/>
    <property type="match status" value="1"/>
</dbReference>
<evidence type="ECO:0000256" key="3">
    <source>
        <dbReference type="SAM" id="SignalP"/>
    </source>
</evidence>
<dbReference type="InterPro" id="IPR051610">
    <property type="entry name" value="GPI/OXD"/>
</dbReference>
<feature type="binding site" evidence="2">
    <location>
        <position position="108"/>
    </location>
    <ligand>
        <name>Mn(2+)</name>
        <dbReference type="ChEBI" id="CHEBI:29035"/>
        <label>1</label>
    </ligand>
</feature>
<dbReference type="AlphaFoldDB" id="A0A1M5R3F4"/>
<dbReference type="PANTHER" id="PTHR35848:SF9">
    <property type="entry name" value="SLL1358 PROTEIN"/>
    <property type="match status" value="1"/>
</dbReference>
<feature type="binding site" evidence="2">
    <location>
        <position position="293"/>
    </location>
    <ligand>
        <name>Mn(2+)</name>
        <dbReference type="ChEBI" id="CHEBI:29035"/>
        <label>2</label>
    </ligand>
</feature>
<evidence type="ECO:0000313" key="7">
    <source>
        <dbReference type="Proteomes" id="UP000189796"/>
    </source>
</evidence>